<sequence>MERWFRECGWRASAACLAAWSVACRQRRKEKTRGTKGDTGFFDSFIGGRSDRIRTYDPLIPNQMRYQAALRSDASQRFYPFWCSPVNLDRNEPTKQSGLGDRDGDGPLRIDRSRLTVISVPSTAARSRRSAPRRRAPSDGSPTRCYRASLGGRRSGAGSRRSTEWFRGSRYLSLYGRATNGDRSTRAKAA</sequence>
<name>A0A1N7RTD9_9BURK</name>
<dbReference type="AntiFam" id="ANF00012">
    <property type="entry name" value="tRNA translation"/>
</dbReference>
<accession>A0A1N7RTD9</accession>
<evidence type="ECO:0000256" key="1">
    <source>
        <dbReference type="SAM" id="MobiDB-lite"/>
    </source>
</evidence>
<evidence type="ECO:0000313" key="2">
    <source>
        <dbReference type="EMBL" id="SIT38367.1"/>
    </source>
</evidence>
<dbReference type="Proteomes" id="UP000195569">
    <property type="component" value="Unassembled WGS sequence"/>
</dbReference>
<feature type="region of interest" description="Disordered" evidence="1">
    <location>
        <begin position="121"/>
        <end position="162"/>
    </location>
</feature>
<proteinExistence type="predicted"/>
<reference evidence="2" key="1">
    <citation type="submission" date="2016-12" db="EMBL/GenBank/DDBJ databases">
        <authorList>
            <person name="Moulin L."/>
        </authorList>
    </citation>
    <scope>NUCLEOTIDE SEQUENCE [LARGE SCALE GENOMIC DNA]</scope>
    <source>
        <strain evidence="2">STM 7183</strain>
    </source>
</reference>
<dbReference type="EMBL" id="CYGY02000017">
    <property type="protein sequence ID" value="SIT38367.1"/>
    <property type="molecule type" value="Genomic_DNA"/>
</dbReference>
<comment type="caution">
    <text evidence="2">The sequence shown here is derived from an EMBL/GenBank/DDBJ whole genome shotgun (WGS) entry which is preliminary data.</text>
</comment>
<feature type="compositionally biased region" description="Basic residues" evidence="1">
    <location>
        <begin position="126"/>
        <end position="135"/>
    </location>
</feature>
<keyword evidence="3" id="KW-1185">Reference proteome</keyword>
<gene>
    <name evidence="2" type="ORF">BN2476_170099</name>
</gene>
<organism evidence="2 3">
    <name type="scientific">Paraburkholderia piptadeniae</name>
    <dbReference type="NCBI Taxonomy" id="1701573"/>
    <lineage>
        <taxon>Bacteria</taxon>
        <taxon>Pseudomonadati</taxon>
        <taxon>Pseudomonadota</taxon>
        <taxon>Betaproteobacteria</taxon>
        <taxon>Burkholderiales</taxon>
        <taxon>Burkholderiaceae</taxon>
        <taxon>Paraburkholderia</taxon>
    </lineage>
</organism>
<protein>
    <submittedName>
        <fullName evidence="2">Uncharacterized protein</fullName>
    </submittedName>
</protein>
<dbReference type="PROSITE" id="PS51257">
    <property type="entry name" value="PROKAR_LIPOPROTEIN"/>
    <property type="match status" value="1"/>
</dbReference>
<evidence type="ECO:0000313" key="3">
    <source>
        <dbReference type="Proteomes" id="UP000195569"/>
    </source>
</evidence>
<feature type="compositionally biased region" description="Low complexity" evidence="1">
    <location>
        <begin position="138"/>
        <end position="160"/>
    </location>
</feature>
<dbReference type="AlphaFoldDB" id="A0A1N7RTD9"/>